<dbReference type="RefSeq" id="WP_345147921.1">
    <property type="nucleotide sequence ID" value="NZ_BAABEO010000005.1"/>
</dbReference>
<protein>
    <submittedName>
        <fullName evidence="6">Integrase</fullName>
    </submittedName>
</protein>
<evidence type="ECO:0000259" key="5">
    <source>
        <dbReference type="PROSITE" id="PS51900"/>
    </source>
</evidence>
<dbReference type="Pfam" id="PF00589">
    <property type="entry name" value="Phage_integrase"/>
    <property type="match status" value="1"/>
</dbReference>
<feature type="domain" description="Tyr recombinase" evidence="4">
    <location>
        <begin position="146"/>
        <end position="384"/>
    </location>
</feature>
<dbReference type="InterPro" id="IPR052925">
    <property type="entry name" value="Phage_Integrase-like_Recomb"/>
</dbReference>
<evidence type="ECO:0000313" key="6">
    <source>
        <dbReference type="EMBL" id="GAA3667663.1"/>
    </source>
</evidence>
<evidence type="ECO:0000259" key="4">
    <source>
        <dbReference type="PROSITE" id="PS51898"/>
    </source>
</evidence>
<dbReference type="CDD" id="cd00799">
    <property type="entry name" value="INT_Cre_C"/>
    <property type="match status" value="1"/>
</dbReference>
<dbReference type="PANTHER" id="PTHR34605">
    <property type="entry name" value="PHAGE_INTEGRASE DOMAIN-CONTAINING PROTEIN"/>
    <property type="match status" value="1"/>
</dbReference>
<evidence type="ECO:0000313" key="7">
    <source>
        <dbReference type="Proteomes" id="UP001500752"/>
    </source>
</evidence>
<dbReference type="PROSITE" id="PS51900">
    <property type="entry name" value="CB"/>
    <property type="match status" value="1"/>
</dbReference>
<keyword evidence="2" id="KW-0233">DNA recombination</keyword>
<feature type="domain" description="Core-binding (CB)" evidence="5">
    <location>
        <begin position="29"/>
        <end position="119"/>
    </location>
</feature>
<dbReference type="Gene3D" id="1.10.443.10">
    <property type="entry name" value="Intergrase catalytic core"/>
    <property type="match status" value="1"/>
</dbReference>
<dbReference type="Gene3D" id="1.10.150.130">
    <property type="match status" value="1"/>
</dbReference>
<evidence type="ECO:0000256" key="2">
    <source>
        <dbReference type="ARBA" id="ARBA00023172"/>
    </source>
</evidence>
<name>A0ABP7BT23_9MICC</name>
<dbReference type="Proteomes" id="UP001500752">
    <property type="component" value="Unassembled WGS sequence"/>
</dbReference>
<dbReference type="InterPro" id="IPR010998">
    <property type="entry name" value="Integrase_recombinase_N"/>
</dbReference>
<keyword evidence="7" id="KW-1185">Reference proteome</keyword>
<dbReference type="InterPro" id="IPR011010">
    <property type="entry name" value="DNA_brk_join_enz"/>
</dbReference>
<comment type="caution">
    <text evidence="6">The sequence shown here is derived from an EMBL/GenBank/DDBJ whole genome shotgun (WGS) entry which is preliminary data.</text>
</comment>
<organism evidence="6 7">
    <name type="scientific">Arthrobacter ginkgonis</name>
    <dbReference type="NCBI Taxonomy" id="1630594"/>
    <lineage>
        <taxon>Bacteria</taxon>
        <taxon>Bacillati</taxon>
        <taxon>Actinomycetota</taxon>
        <taxon>Actinomycetes</taxon>
        <taxon>Micrococcales</taxon>
        <taxon>Micrococcaceae</taxon>
        <taxon>Arthrobacter</taxon>
    </lineage>
</organism>
<sequence length="384" mass="40093">MTDLSTPVRALLPGVGEPAAGLPALPGAVLAAADAERVRRTLDGSVSAATRRAYASDWRSFSAWCAAKGYVALPAAPETVIAYLSEAAATVRPDGTPAYAVSTLTRRAAALNAAHASAGVPAPGAGGQVARAALRAIRRERTAAPRRVDPLLTDDLKLILRSLATPAWPGAVAAARDAAVLLAGFAGAFRRSELAALNLSDVIPSRHDGVHLRVRRSKTDQEGAGLIKALPFGHDPLTCAPCALYRWMDLLEAVDGDGGRVALMRAVRGSGDPGTHLCRRERARTDSELPLFRSLAGGGAVKATRMSGHAVNEMLKRRAAAAGLDPTRYGGHSLRAGFVTQAFRAGADSRAIRRQTGHKSDTVLAVYDREYAPLVGNAVTSIGL</sequence>
<evidence type="ECO:0000256" key="3">
    <source>
        <dbReference type="PROSITE-ProRule" id="PRU01248"/>
    </source>
</evidence>
<proteinExistence type="predicted"/>
<dbReference type="InterPro" id="IPR002104">
    <property type="entry name" value="Integrase_catalytic"/>
</dbReference>
<dbReference type="EMBL" id="BAABEO010000005">
    <property type="protein sequence ID" value="GAA3667663.1"/>
    <property type="molecule type" value="Genomic_DNA"/>
</dbReference>
<dbReference type="InterPro" id="IPR013762">
    <property type="entry name" value="Integrase-like_cat_sf"/>
</dbReference>
<dbReference type="PROSITE" id="PS51898">
    <property type="entry name" value="TYR_RECOMBINASE"/>
    <property type="match status" value="1"/>
</dbReference>
<accession>A0ABP7BT23</accession>
<gene>
    <name evidence="6" type="ORF">GCM10023081_02880</name>
</gene>
<reference evidence="7" key="1">
    <citation type="journal article" date="2019" name="Int. J. Syst. Evol. Microbiol.">
        <title>The Global Catalogue of Microorganisms (GCM) 10K type strain sequencing project: providing services to taxonomists for standard genome sequencing and annotation.</title>
        <authorList>
            <consortium name="The Broad Institute Genomics Platform"/>
            <consortium name="The Broad Institute Genome Sequencing Center for Infectious Disease"/>
            <person name="Wu L."/>
            <person name="Ma J."/>
        </authorList>
    </citation>
    <scope>NUCLEOTIDE SEQUENCE [LARGE SCALE GENOMIC DNA]</scope>
    <source>
        <strain evidence="7">JCM 30742</strain>
    </source>
</reference>
<dbReference type="PANTHER" id="PTHR34605:SF4">
    <property type="entry name" value="DNA ADENINE METHYLTRANSFERASE"/>
    <property type="match status" value="1"/>
</dbReference>
<dbReference type="SUPFAM" id="SSF47823">
    <property type="entry name" value="lambda integrase-like, N-terminal domain"/>
    <property type="match status" value="1"/>
</dbReference>
<evidence type="ECO:0000256" key="1">
    <source>
        <dbReference type="ARBA" id="ARBA00023125"/>
    </source>
</evidence>
<keyword evidence="1 3" id="KW-0238">DNA-binding</keyword>
<dbReference type="SUPFAM" id="SSF56349">
    <property type="entry name" value="DNA breaking-rejoining enzymes"/>
    <property type="match status" value="1"/>
</dbReference>
<dbReference type="InterPro" id="IPR044068">
    <property type="entry name" value="CB"/>
</dbReference>